<dbReference type="Gene3D" id="3.40.50.1820">
    <property type="entry name" value="alpha/beta hydrolase"/>
    <property type="match status" value="1"/>
</dbReference>
<proteinExistence type="predicted"/>
<dbReference type="PANTHER" id="PTHR46438">
    <property type="entry name" value="ALPHA/BETA-HYDROLASES SUPERFAMILY PROTEIN"/>
    <property type="match status" value="1"/>
</dbReference>
<dbReference type="PANTHER" id="PTHR46438:SF11">
    <property type="entry name" value="LIPASE-RELATED"/>
    <property type="match status" value="1"/>
</dbReference>
<keyword evidence="2" id="KW-0378">Hydrolase</keyword>
<feature type="domain" description="AB hydrolase-1" evidence="1">
    <location>
        <begin position="36"/>
        <end position="268"/>
    </location>
</feature>
<evidence type="ECO:0000313" key="3">
    <source>
        <dbReference type="Proteomes" id="UP000287746"/>
    </source>
</evidence>
<dbReference type="InterPro" id="IPR029058">
    <property type="entry name" value="AB_hydrolase_fold"/>
</dbReference>
<dbReference type="EMBL" id="QQYZ01000020">
    <property type="protein sequence ID" value="RSY79340.1"/>
    <property type="molecule type" value="Genomic_DNA"/>
</dbReference>
<dbReference type="AlphaFoldDB" id="A0A430G033"/>
<comment type="caution">
    <text evidence="2">The sequence shown here is derived from an EMBL/GenBank/DDBJ whole genome shotgun (WGS) entry which is preliminary data.</text>
</comment>
<accession>A0A430G033</accession>
<gene>
    <name evidence="2" type="ORF">DAH66_17390</name>
</gene>
<evidence type="ECO:0000313" key="2">
    <source>
        <dbReference type="EMBL" id="RSY79340.1"/>
    </source>
</evidence>
<name>A0A430G033_9SPHN</name>
<evidence type="ECO:0000259" key="1">
    <source>
        <dbReference type="Pfam" id="PF00561"/>
    </source>
</evidence>
<dbReference type="InterPro" id="IPR000073">
    <property type="entry name" value="AB_hydrolase_1"/>
</dbReference>
<protein>
    <submittedName>
        <fullName evidence="2">Alpha/beta fold hydrolase</fullName>
    </submittedName>
</protein>
<dbReference type="Pfam" id="PF00561">
    <property type="entry name" value="Abhydrolase_1"/>
    <property type="match status" value="1"/>
</dbReference>
<organism evidence="2 3">
    <name type="scientific">Sphingomonas koreensis</name>
    <dbReference type="NCBI Taxonomy" id="93064"/>
    <lineage>
        <taxon>Bacteria</taxon>
        <taxon>Pseudomonadati</taxon>
        <taxon>Pseudomonadota</taxon>
        <taxon>Alphaproteobacteria</taxon>
        <taxon>Sphingomonadales</taxon>
        <taxon>Sphingomonadaceae</taxon>
        <taxon>Sphingomonas</taxon>
    </lineage>
</organism>
<dbReference type="SUPFAM" id="SSF53474">
    <property type="entry name" value="alpha/beta-Hydrolases"/>
    <property type="match status" value="1"/>
</dbReference>
<sequence length="281" mass="30976">MTTMEKKLSNPEIGKTVTAAGIRTNYIEAGEQNGEALILIHGSGPGVTAFANWHGVIPSFAESFHVYAPDMVGFGYTDCPAEIADFTLDLWVGHIIGFMDALGIERAHFVGNSYGGALSLATAARHPERVGKFVLMGAAGMQFEMSDGLREVWGYEPSPQNMRKLMETFAHDASLVRDEIVQSRHEASIRPGSHENFARLFPEPRQAKLDRLATPEADIRAITAPALIVHGREDVIVPVDVAYRYSALLQNSELHVFGKCGHWTQIERRDRFIDLVLGFLA</sequence>
<dbReference type="GO" id="GO:0016787">
    <property type="term" value="F:hydrolase activity"/>
    <property type="evidence" value="ECO:0007669"/>
    <property type="project" value="UniProtKB-KW"/>
</dbReference>
<reference evidence="2 3" key="1">
    <citation type="submission" date="2018-07" db="EMBL/GenBank/DDBJ databases">
        <title>Genomic and Epidemiologic Investigation of an Indolent Hospital Outbreak.</title>
        <authorList>
            <person name="Johnson R.C."/>
            <person name="Deming C."/>
            <person name="Conlan S."/>
            <person name="Zellmer C.J."/>
            <person name="Michelin A.V."/>
            <person name="Lee-Lin S."/>
            <person name="Thomas P.J."/>
            <person name="Park M."/>
            <person name="Weingarten R.A."/>
            <person name="Less J."/>
            <person name="Dekker J.P."/>
            <person name="Frank K.M."/>
            <person name="Musser K.A."/>
            <person name="Mcquiston J.R."/>
            <person name="Henderson D.K."/>
            <person name="Lau A.F."/>
            <person name="Palmore T.N."/>
            <person name="Segre J.A."/>
        </authorList>
    </citation>
    <scope>NUCLEOTIDE SEQUENCE [LARGE SCALE GENOMIC DNA]</scope>
    <source>
        <strain evidence="2 3">SK-CDC1_0717</strain>
    </source>
</reference>
<dbReference type="PRINTS" id="PR00111">
    <property type="entry name" value="ABHYDROLASE"/>
</dbReference>
<dbReference type="Proteomes" id="UP000287746">
    <property type="component" value="Unassembled WGS sequence"/>
</dbReference>